<accession>A0A7I8X3S7</accession>
<keyword evidence="3" id="KW-0012">Acyltransferase</keyword>
<name>A0A7I8X3S7_BURXY</name>
<dbReference type="GO" id="GO:0016746">
    <property type="term" value="F:acyltransferase activity"/>
    <property type="evidence" value="ECO:0007669"/>
    <property type="project" value="UniProtKB-KW"/>
</dbReference>
<organism evidence="7 8">
    <name type="scientific">Bursaphelenchus xylophilus</name>
    <name type="common">Pinewood nematode worm</name>
    <name type="synonym">Aphelenchoides xylophilus</name>
    <dbReference type="NCBI Taxonomy" id="6326"/>
    <lineage>
        <taxon>Eukaryota</taxon>
        <taxon>Metazoa</taxon>
        <taxon>Ecdysozoa</taxon>
        <taxon>Nematoda</taxon>
        <taxon>Chromadorea</taxon>
        <taxon>Rhabditida</taxon>
        <taxon>Tylenchina</taxon>
        <taxon>Tylenchomorpha</taxon>
        <taxon>Aphelenchoidea</taxon>
        <taxon>Aphelenchoididae</taxon>
        <taxon>Bursaphelenchus</taxon>
    </lineage>
</organism>
<evidence type="ECO:0000256" key="2">
    <source>
        <dbReference type="ARBA" id="ARBA00022679"/>
    </source>
</evidence>
<protein>
    <submittedName>
        <fullName evidence="7">(pine wood nematode) hypothetical protein</fullName>
    </submittedName>
</protein>
<dbReference type="Pfam" id="PF01553">
    <property type="entry name" value="Acyltransferase"/>
    <property type="match status" value="1"/>
</dbReference>
<dbReference type="AlphaFoldDB" id="A0A7I8X3S7"/>
<evidence type="ECO:0000259" key="6">
    <source>
        <dbReference type="SMART" id="SM00563"/>
    </source>
</evidence>
<dbReference type="GO" id="GO:0005783">
    <property type="term" value="C:endoplasmic reticulum"/>
    <property type="evidence" value="ECO:0007669"/>
    <property type="project" value="TreeGrafter"/>
</dbReference>
<dbReference type="PANTHER" id="PTHR10983:SF14">
    <property type="entry name" value="1-ACYL-SN-GLYCEROL-3-PHOSPHATE ACYLTRANSFERASE ACL-12-RELATED"/>
    <property type="match status" value="1"/>
</dbReference>
<dbReference type="InterPro" id="IPR002123">
    <property type="entry name" value="Plipid/glycerol_acylTrfase"/>
</dbReference>
<dbReference type="EMBL" id="CAJFCV020000006">
    <property type="protein sequence ID" value="CAG9128753.1"/>
    <property type="molecule type" value="Genomic_DNA"/>
</dbReference>
<keyword evidence="5" id="KW-0472">Membrane</keyword>
<evidence type="ECO:0000256" key="4">
    <source>
        <dbReference type="SAM" id="MobiDB-lite"/>
    </source>
</evidence>
<proteinExistence type="inferred from homology"/>
<keyword evidence="2" id="KW-0808">Transferase</keyword>
<evidence type="ECO:0000313" key="8">
    <source>
        <dbReference type="Proteomes" id="UP000659654"/>
    </source>
</evidence>
<reference evidence="7" key="1">
    <citation type="submission" date="2020-09" db="EMBL/GenBank/DDBJ databases">
        <authorList>
            <person name="Kikuchi T."/>
        </authorList>
    </citation>
    <scope>NUCLEOTIDE SEQUENCE</scope>
    <source>
        <strain evidence="7">Ka4C1</strain>
    </source>
</reference>
<keyword evidence="8" id="KW-1185">Reference proteome</keyword>
<keyword evidence="5" id="KW-0812">Transmembrane</keyword>
<dbReference type="SUPFAM" id="SSF69593">
    <property type="entry name" value="Glycerol-3-phosphate (1)-acyltransferase"/>
    <property type="match status" value="1"/>
</dbReference>
<feature type="transmembrane region" description="Helical" evidence="5">
    <location>
        <begin position="80"/>
        <end position="113"/>
    </location>
</feature>
<dbReference type="GO" id="GO:0036149">
    <property type="term" value="P:phosphatidylinositol acyl-chain remodeling"/>
    <property type="evidence" value="ECO:0007669"/>
    <property type="project" value="TreeGrafter"/>
</dbReference>
<dbReference type="SMART" id="SM00563">
    <property type="entry name" value="PlsC"/>
    <property type="match status" value="1"/>
</dbReference>
<gene>
    <name evidence="7" type="ORF">BXYJ_LOCUS13615</name>
</gene>
<evidence type="ECO:0000256" key="5">
    <source>
        <dbReference type="SAM" id="Phobius"/>
    </source>
</evidence>
<dbReference type="PANTHER" id="PTHR10983">
    <property type="entry name" value="1-ACYLGLYCEROL-3-PHOSPHATE ACYLTRANSFERASE-RELATED"/>
    <property type="match status" value="1"/>
</dbReference>
<comment type="caution">
    <text evidence="7">The sequence shown here is derived from an EMBL/GenBank/DDBJ whole genome shotgun (WGS) entry which is preliminary data.</text>
</comment>
<dbReference type="EMBL" id="CAJFDI010000006">
    <property type="protein sequence ID" value="CAD5233524.1"/>
    <property type="molecule type" value="Genomic_DNA"/>
</dbReference>
<keyword evidence="5" id="KW-1133">Transmembrane helix</keyword>
<dbReference type="Proteomes" id="UP000659654">
    <property type="component" value="Unassembled WGS sequence"/>
</dbReference>
<dbReference type="CDD" id="cd07990">
    <property type="entry name" value="LPLAT_LCLAT1-like"/>
    <property type="match status" value="1"/>
</dbReference>
<sequence>MAPLSVSSHKTPQGAKSTSSQSSLQLHGFKPPAMIIEPNLGLSENAAEKRMGVKMEKSSSALESNSTMDLRKMMTIVGAFYWFIMTVIVVPVGCLCTLFLVLYPIMGIVWLLGLNKQIFNGIEHIVCQYANDHWVSAGQYTGLTITEHGDDITEIADSRALFLCNHLGLVDHFCLMTAFWDKKGLTGKYMWVIFNIWKWTPLGAMWTTHGNFFINGGRTKRDEVLREFGQHLRNNYWEYDYGWVVMYPEGSRLYLVKEQERKFAEKMGIEPFKHCSHPRTGAAHTTLTVCGKNPQDPTKANAGDLPPMEYVIDCTLGYPKGEVVDISKAMLGEWPNDNSHVAVHYSIHKVKPEWADEAKLKEWLYQRYAEKDKLLDQFYKTGSFGSKPRPINFPISRIVQSQLFWLLNFYVHTHFWIRPLLSFMWTSLLSLLF</sequence>
<evidence type="ECO:0000313" key="7">
    <source>
        <dbReference type="EMBL" id="CAD5233524.1"/>
    </source>
</evidence>
<feature type="region of interest" description="Disordered" evidence="4">
    <location>
        <begin position="1"/>
        <end position="24"/>
    </location>
</feature>
<comment type="similarity">
    <text evidence="1">Belongs to the 1-acyl-sn-glycerol-3-phosphate acyltransferase family.</text>
</comment>
<dbReference type="Pfam" id="PF16076">
    <property type="entry name" value="Acyltransf_C"/>
    <property type="match status" value="1"/>
</dbReference>
<evidence type="ECO:0000256" key="1">
    <source>
        <dbReference type="ARBA" id="ARBA00008655"/>
    </source>
</evidence>
<evidence type="ECO:0000256" key="3">
    <source>
        <dbReference type="ARBA" id="ARBA00023315"/>
    </source>
</evidence>
<feature type="domain" description="Phospholipid/glycerol acyltransferase" evidence="6">
    <location>
        <begin position="160"/>
        <end position="284"/>
    </location>
</feature>
<dbReference type="InterPro" id="IPR032098">
    <property type="entry name" value="Acyltransf_C"/>
</dbReference>
<dbReference type="OrthoDB" id="5920068at2759"/>
<dbReference type="Proteomes" id="UP000582659">
    <property type="component" value="Unassembled WGS sequence"/>
</dbReference>